<feature type="region of interest" description="Disordered" evidence="4">
    <location>
        <begin position="173"/>
        <end position="192"/>
    </location>
</feature>
<sequence>MSQKVNKAIDKLDELQAMIEKNHKLRYKPSTLLVYIPCLRKFCNYIRNNLNFTKLTLEDIVEFINRYLKHLAPSTINNYIRQIRCLTREAYIAGVLKNDLGKMIKNLRKNAKPADISLVLQEASARILSQRYQTYLLCEAANDTSIVPETQTSESLSKSISLISIALPQKSIDTTENSGTENKPKLKEPVPQPHKTGGLHWLLAFFEHALSTLFR</sequence>
<dbReference type="InterPro" id="IPR010998">
    <property type="entry name" value="Integrase_recombinase_N"/>
</dbReference>
<dbReference type="EMBL" id="BBRZ01000127">
    <property type="protein sequence ID" value="GAM59152.1"/>
    <property type="molecule type" value="Genomic_DNA"/>
</dbReference>
<dbReference type="GO" id="GO:0015074">
    <property type="term" value="P:DNA integration"/>
    <property type="evidence" value="ECO:0007669"/>
    <property type="project" value="UniProtKB-KW"/>
</dbReference>
<evidence type="ECO:0000313" key="7">
    <source>
        <dbReference type="Proteomes" id="UP000031671"/>
    </source>
</evidence>
<evidence type="ECO:0000313" key="6">
    <source>
        <dbReference type="EMBL" id="GAM59152.1"/>
    </source>
</evidence>
<keyword evidence="2 3" id="KW-0238">DNA-binding</keyword>
<dbReference type="InterPro" id="IPR025269">
    <property type="entry name" value="SAM-like_dom"/>
</dbReference>
<dbReference type="RefSeq" id="WP_261833360.1">
    <property type="nucleotide sequence ID" value="NZ_AP024881.1"/>
</dbReference>
<evidence type="ECO:0000256" key="3">
    <source>
        <dbReference type="PROSITE-ProRule" id="PRU01248"/>
    </source>
</evidence>
<reference evidence="6 7" key="1">
    <citation type="submission" date="2015-01" db="EMBL/GenBank/DDBJ databases">
        <title>Vibrio sp. C1 JCM 19231 whole genome shotgun sequence.</title>
        <authorList>
            <person name="Sawabe T."/>
            <person name="Meirelles P."/>
            <person name="Feng G."/>
            <person name="Sayaka M."/>
            <person name="Hattori M."/>
            <person name="Ohkuma M."/>
        </authorList>
    </citation>
    <scope>NUCLEOTIDE SEQUENCE [LARGE SCALE GENOMIC DNA]</scope>
    <source>
        <strain evidence="7">JCM 19231</strain>
    </source>
</reference>
<reference evidence="6 7" key="2">
    <citation type="submission" date="2015-01" db="EMBL/GenBank/DDBJ databases">
        <authorList>
            <consortium name="NBRP consortium"/>
            <person name="Sawabe T."/>
            <person name="Meirelles P."/>
            <person name="Feng G."/>
            <person name="Sayaka M."/>
            <person name="Hattori M."/>
            <person name="Ohkuma M."/>
        </authorList>
    </citation>
    <scope>NUCLEOTIDE SEQUENCE [LARGE SCALE GENOMIC DNA]</scope>
    <source>
        <strain evidence="7">JCM 19231</strain>
    </source>
</reference>
<comment type="caution">
    <text evidence="6">The sequence shown here is derived from an EMBL/GenBank/DDBJ whole genome shotgun (WGS) entry which is preliminary data.</text>
</comment>
<dbReference type="SUPFAM" id="SSF56349">
    <property type="entry name" value="DNA breaking-rejoining enzymes"/>
    <property type="match status" value="1"/>
</dbReference>
<evidence type="ECO:0000256" key="4">
    <source>
        <dbReference type="SAM" id="MobiDB-lite"/>
    </source>
</evidence>
<protein>
    <recommendedName>
        <fullName evidence="5">Core-binding (CB) domain-containing protein</fullName>
    </recommendedName>
</protein>
<organism evidence="6 7">
    <name type="scientific">Vibrio ishigakensis</name>
    <dbReference type="NCBI Taxonomy" id="1481914"/>
    <lineage>
        <taxon>Bacteria</taxon>
        <taxon>Pseudomonadati</taxon>
        <taxon>Pseudomonadota</taxon>
        <taxon>Gammaproteobacteria</taxon>
        <taxon>Vibrionales</taxon>
        <taxon>Vibrionaceae</taxon>
        <taxon>Vibrio</taxon>
    </lineage>
</organism>
<evidence type="ECO:0000256" key="2">
    <source>
        <dbReference type="ARBA" id="ARBA00023125"/>
    </source>
</evidence>
<dbReference type="GO" id="GO:0003677">
    <property type="term" value="F:DNA binding"/>
    <property type="evidence" value="ECO:0007669"/>
    <property type="project" value="UniProtKB-UniRule"/>
</dbReference>
<dbReference type="InterPro" id="IPR044068">
    <property type="entry name" value="CB"/>
</dbReference>
<evidence type="ECO:0000259" key="5">
    <source>
        <dbReference type="PROSITE" id="PS51900"/>
    </source>
</evidence>
<feature type="domain" description="Core-binding (CB)" evidence="5">
    <location>
        <begin position="3"/>
        <end position="91"/>
    </location>
</feature>
<name>A0A0B8P3H7_9VIBR</name>
<evidence type="ECO:0000256" key="1">
    <source>
        <dbReference type="ARBA" id="ARBA00022908"/>
    </source>
</evidence>
<dbReference type="Gene3D" id="1.10.150.130">
    <property type="match status" value="1"/>
</dbReference>
<dbReference type="Pfam" id="PF13102">
    <property type="entry name" value="Phage_int_SAM_5"/>
    <property type="match status" value="1"/>
</dbReference>
<accession>A0A0B8P3H7</accession>
<keyword evidence="7" id="KW-1185">Reference proteome</keyword>
<dbReference type="InterPro" id="IPR011010">
    <property type="entry name" value="DNA_brk_join_enz"/>
</dbReference>
<proteinExistence type="predicted"/>
<dbReference type="AlphaFoldDB" id="A0A0B8P3H7"/>
<dbReference type="Proteomes" id="UP000031671">
    <property type="component" value="Unassembled WGS sequence"/>
</dbReference>
<keyword evidence="1" id="KW-0229">DNA integration</keyword>
<dbReference type="PROSITE" id="PS51900">
    <property type="entry name" value="CB"/>
    <property type="match status" value="1"/>
</dbReference>
<gene>
    <name evidence="6" type="ORF">JCM19231_1718</name>
</gene>